<dbReference type="AlphaFoldDB" id="A0A420WEV2"/>
<dbReference type="CDD" id="cd07342">
    <property type="entry name" value="M48C_Oma1_like"/>
    <property type="match status" value="1"/>
</dbReference>
<feature type="domain" description="Peptidase M48" evidence="9">
    <location>
        <begin position="176"/>
        <end position="229"/>
    </location>
</feature>
<dbReference type="GO" id="GO:0046872">
    <property type="term" value="F:metal ion binding"/>
    <property type="evidence" value="ECO:0007669"/>
    <property type="project" value="UniProtKB-KW"/>
</dbReference>
<keyword evidence="3 6" id="KW-0378">Hydrolase</keyword>
<feature type="chain" id="PRO_5019290158" evidence="8">
    <location>
        <begin position="22"/>
        <end position="378"/>
    </location>
</feature>
<dbReference type="GO" id="GO:0016020">
    <property type="term" value="C:membrane"/>
    <property type="evidence" value="ECO:0007669"/>
    <property type="project" value="TreeGrafter"/>
</dbReference>
<keyword evidence="2" id="KW-0479">Metal-binding</keyword>
<organism evidence="10 11">
    <name type="scientific">Litorimonas taeanensis</name>
    <dbReference type="NCBI Taxonomy" id="568099"/>
    <lineage>
        <taxon>Bacteria</taxon>
        <taxon>Pseudomonadati</taxon>
        <taxon>Pseudomonadota</taxon>
        <taxon>Alphaproteobacteria</taxon>
        <taxon>Maricaulales</taxon>
        <taxon>Robiginitomaculaceae</taxon>
    </lineage>
</organism>
<comment type="similarity">
    <text evidence="6">Belongs to the peptidase M48 family.</text>
</comment>
<name>A0A420WEV2_9PROT</name>
<dbReference type="PROSITE" id="PS51257">
    <property type="entry name" value="PROKAR_LIPOPROTEIN"/>
    <property type="match status" value="1"/>
</dbReference>
<dbReference type="EMBL" id="RBII01000002">
    <property type="protein sequence ID" value="RKQ69506.1"/>
    <property type="molecule type" value="Genomic_DNA"/>
</dbReference>
<dbReference type="PANTHER" id="PTHR22726">
    <property type="entry name" value="METALLOENDOPEPTIDASE OMA1"/>
    <property type="match status" value="1"/>
</dbReference>
<dbReference type="InterPro" id="IPR036034">
    <property type="entry name" value="PDZ_sf"/>
</dbReference>
<feature type="domain" description="Peptidase M48" evidence="9">
    <location>
        <begin position="232"/>
        <end position="297"/>
    </location>
</feature>
<reference evidence="10 11" key="1">
    <citation type="submission" date="2018-10" db="EMBL/GenBank/DDBJ databases">
        <title>Genomic Encyclopedia of Type Strains, Phase IV (KMG-IV): sequencing the most valuable type-strain genomes for metagenomic binning, comparative biology and taxonomic classification.</title>
        <authorList>
            <person name="Goeker M."/>
        </authorList>
    </citation>
    <scope>NUCLEOTIDE SEQUENCE [LARGE SCALE GENOMIC DNA]</scope>
    <source>
        <strain evidence="10 11">DSM 22008</strain>
    </source>
</reference>
<comment type="caution">
    <text evidence="10">The sequence shown here is derived from an EMBL/GenBank/DDBJ whole genome shotgun (WGS) entry which is preliminary data.</text>
</comment>
<dbReference type="Proteomes" id="UP000282211">
    <property type="component" value="Unassembled WGS sequence"/>
</dbReference>
<gene>
    <name evidence="10" type="ORF">DES40_2307</name>
</gene>
<dbReference type="InterPro" id="IPR001915">
    <property type="entry name" value="Peptidase_M48"/>
</dbReference>
<dbReference type="OrthoDB" id="7338723at2"/>
<keyword evidence="8" id="KW-0732">Signal</keyword>
<evidence type="ECO:0000256" key="1">
    <source>
        <dbReference type="ARBA" id="ARBA00022670"/>
    </source>
</evidence>
<protein>
    <submittedName>
        <fullName evidence="10">Peptidase M48-like protein</fullName>
    </submittedName>
</protein>
<evidence type="ECO:0000256" key="5">
    <source>
        <dbReference type="ARBA" id="ARBA00023049"/>
    </source>
</evidence>
<feature type="signal peptide" evidence="8">
    <location>
        <begin position="1"/>
        <end position="21"/>
    </location>
</feature>
<keyword evidence="1 6" id="KW-0645">Protease</keyword>
<sequence>MARNFYKMSLALVALAVSACAGLETQLPEIAVSQLNQEKLAQEKIALTEWDSMAERLLRVGRPILIANEALCPHTGQDMGILTHSFKTYDKRWREASARELGAGEEPSIFHIAIDGPAHKAGLRRGDIIRDENGRALDVLDIQQAMREKETLFIDRKGARLPLDVNTVEGCGYGLRLSQNADINAFADGRHITINTGMMEFAESDEELAMIVGHELAHNTMGHIRKIVSNMILSGFSSRYTRPFESEADYVGMYYAQRAGVNIESVESFWRRLAIVSPKGVGRAKTHPTFPDRFLRIAAAREEIKAKIAAGEPLYPNYRKEGASSSRSSAPFSFAPKAAQISSEEISDDIKLAPVYSDGKAPIDVSGSPSTAKALPAE</sequence>
<evidence type="ECO:0000256" key="3">
    <source>
        <dbReference type="ARBA" id="ARBA00022801"/>
    </source>
</evidence>
<evidence type="ECO:0000259" key="9">
    <source>
        <dbReference type="Pfam" id="PF01435"/>
    </source>
</evidence>
<keyword evidence="5 6" id="KW-0482">Metalloprotease</keyword>
<comment type="cofactor">
    <cofactor evidence="6">
        <name>Zn(2+)</name>
        <dbReference type="ChEBI" id="CHEBI:29105"/>
    </cofactor>
    <text evidence="6">Binds 1 zinc ion per subunit.</text>
</comment>
<accession>A0A420WEV2</accession>
<dbReference type="GO" id="GO:0004222">
    <property type="term" value="F:metalloendopeptidase activity"/>
    <property type="evidence" value="ECO:0007669"/>
    <property type="project" value="InterPro"/>
</dbReference>
<dbReference type="InterPro" id="IPR051156">
    <property type="entry name" value="Mito/Outer_Membr_Metalloprot"/>
</dbReference>
<evidence type="ECO:0000256" key="2">
    <source>
        <dbReference type="ARBA" id="ARBA00022723"/>
    </source>
</evidence>
<keyword evidence="11" id="KW-1185">Reference proteome</keyword>
<proteinExistence type="inferred from homology"/>
<dbReference type="SUPFAM" id="SSF50156">
    <property type="entry name" value="PDZ domain-like"/>
    <property type="match status" value="1"/>
</dbReference>
<dbReference type="PANTHER" id="PTHR22726:SF1">
    <property type="entry name" value="METALLOENDOPEPTIDASE OMA1, MITOCHONDRIAL"/>
    <property type="match status" value="1"/>
</dbReference>
<dbReference type="Gene3D" id="2.30.42.10">
    <property type="match status" value="1"/>
</dbReference>
<dbReference type="Pfam" id="PF01435">
    <property type="entry name" value="Peptidase_M48"/>
    <property type="match status" value="2"/>
</dbReference>
<evidence type="ECO:0000313" key="11">
    <source>
        <dbReference type="Proteomes" id="UP000282211"/>
    </source>
</evidence>
<feature type="region of interest" description="Disordered" evidence="7">
    <location>
        <begin position="359"/>
        <end position="378"/>
    </location>
</feature>
<evidence type="ECO:0000256" key="4">
    <source>
        <dbReference type="ARBA" id="ARBA00022833"/>
    </source>
</evidence>
<evidence type="ECO:0000313" key="10">
    <source>
        <dbReference type="EMBL" id="RKQ69506.1"/>
    </source>
</evidence>
<evidence type="ECO:0000256" key="7">
    <source>
        <dbReference type="SAM" id="MobiDB-lite"/>
    </source>
</evidence>
<dbReference type="Gene3D" id="3.30.2010.10">
    <property type="entry name" value="Metalloproteases ('zincins'), catalytic domain"/>
    <property type="match status" value="1"/>
</dbReference>
<evidence type="ECO:0000256" key="6">
    <source>
        <dbReference type="RuleBase" id="RU003983"/>
    </source>
</evidence>
<keyword evidence="4 6" id="KW-0862">Zinc</keyword>
<evidence type="ECO:0000256" key="8">
    <source>
        <dbReference type="SAM" id="SignalP"/>
    </source>
</evidence>
<dbReference type="GO" id="GO:0051603">
    <property type="term" value="P:proteolysis involved in protein catabolic process"/>
    <property type="evidence" value="ECO:0007669"/>
    <property type="project" value="TreeGrafter"/>
</dbReference>
<dbReference type="InParanoid" id="A0A420WEV2"/>